<accession>A0A135L819</accession>
<name>A0A135L819_9BACI</name>
<sequence length="93" mass="11104">MAWESVRANGGSSLDEWLRSRIRMVTWKRWKRIRTRFENLKKAGVSEEQAWMWANTRKGYWRTAHSPILTKALSNERFKRAGYLSFSECYSAK</sequence>
<dbReference type="Proteomes" id="UP000070352">
    <property type="component" value="Unassembled WGS sequence"/>
</dbReference>
<dbReference type="AlphaFoldDB" id="A0A135L819"/>
<keyword evidence="2" id="KW-1185">Reference proteome</keyword>
<evidence type="ECO:0000313" key="2">
    <source>
        <dbReference type="Proteomes" id="UP000070352"/>
    </source>
</evidence>
<protein>
    <submittedName>
        <fullName evidence="1">Maturase</fullName>
    </submittedName>
</protein>
<dbReference type="STRING" id="1413211.U473_11555"/>
<dbReference type="EMBL" id="LSKU01000001">
    <property type="protein sequence ID" value="KXG45087.1"/>
    <property type="molecule type" value="Genomic_DNA"/>
</dbReference>
<organism evidence="1 2">
    <name type="scientific">Tepidibacillus decaturensis</name>
    <dbReference type="NCBI Taxonomy" id="1413211"/>
    <lineage>
        <taxon>Bacteria</taxon>
        <taxon>Bacillati</taxon>
        <taxon>Bacillota</taxon>
        <taxon>Bacilli</taxon>
        <taxon>Bacillales</taxon>
        <taxon>Bacillaceae</taxon>
        <taxon>Tepidibacillus</taxon>
    </lineage>
</organism>
<evidence type="ECO:0000313" key="1">
    <source>
        <dbReference type="EMBL" id="KXG45087.1"/>
    </source>
</evidence>
<reference evidence="1 2" key="1">
    <citation type="submission" date="2016-02" db="EMBL/GenBank/DDBJ databases">
        <title>Draft Genome for Tepidibacillus decaturensis nov. sp. Strain Z9, an Anaerobic, Moderately Thermophilic and Heterotrophic Bacterium from Deep Subsurface of the Illinois Basin, USA.</title>
        <authorList>
            <person name="Dong Y."/>
            <person name="Chang J.Y."/>
            <person name="Sanford R."/>
            <person name="Fouke B.W."/>
        </authorList>
    </citation>
    <scope>NUCLEOTIDE SEQUENCE [LARGE SCALE GENOMIC DNA]</scope>
    <source>
        <strain evidence="1 2">Z9</strain>
    </source>
</reference>
<comment type="caution">
    <text evidence="1">The sequence shown here is derived from an EMBL/GenBank/DDBJ whole genome shotgun (WGS) entry which is preliminary data.</text>
</comment>
<gene>
    <name evidence="1" type="ORF">U473_11555</name>
</gene>
<proteinExistence type="predicted"/>